<dbReference type="CDD" id="cd00371">
    <property type="entry name" value="HMA"/>
    <property type="match status" value="1"/>
</dbReference>
<sequence>MMRKVTFTVTGMHCAACGLLIDDFLLDVEGVASACTDLRTARTIVHADADVTDADLIAAIAEAGYQATHIC</sequence>
<protein>
    <submittedName>
        <fullName evidence="2">Heavy-metal-associated domain-containing protein</fullName>
    </submittedName>
</protein>
<name>A0A4Q9KL22_PROTD</name>
<dbReference type="EMBL" id="SDMR01000007">
    <property type="protein sequence ID" value="TBT95064.1"/>
    <property type="molecule type" value="Genomic_DNA"/>
</dbReference>
<dbReference type="InterPro" id="IPR036163">
    <property type="entry name" value="HMA_dom_sf"/>
</dbReference>
<proteinExistence type="predicted"/>
<evidence type="ECO:0000259" key="1">
    <source>
        <dbReference type="PROSITE" id="PS50846"/>
    </source>
</evidence>
<evidence type="ECO:0000313" key="2">
    <source>
        <dbReference type="EMBL" id="TBT95064.1"/>
    </source>
</evidence>
<dbReference type="Proteomes" id="UP000291933">
    <property type="component" value="Unassembled WGS sequence"/>
</dbReference>
<dbReference type="GO" id="GO:0046872">
    <property type="term" value="F:metal ion binding"/>
    <property type="evidence" value="ECO:0007669"/>
    <property type="project" value="InterPro"/>
</dbReference>
<keyword evidence="3" id="KW-1185">Reference proteome</keyword>
<dbReference type="InterPro" id="IPR006121">
    <property type="entry name" value="HMA_dom"/>
</dbReference>
<evidence type="ECO:0000313" key="3">
    <source>
        <dbReference type="Proteomes" id="UP000291933"/>
    </source>
</evidence>
<organism evidence="2 3">
    <name type="scientific">Propioniciclava tarda</name>
    <dbReference type="NCBI Taxonomy" id="433330"/>
    <lineage>
        <taxon>Bacteria</taxon>
        <taxon>Bacillati</taxon>
        <taxon>Actinomycetota</taxon>
        <taxon>Actinomycetes</taxon>
        <taxon>Propionibacteriales</taxon>
        <taxon>Propionibacteriaceae</taxon>
        <taxon>Propioniciclava</taxon>
    </lineage>
</organism>
<gene>
    <name evidence="2" type="ORF">ET996_07290</name>
</gene>
<dbReference type="SUPFAM" id="SSF55008">
    <property type="entry name" value="HMA, heavy metal-associated domain"/>
    <property type="match status" value="1"/>
</dbReference>
<comment type="caution">
    <text evidence="2">The sequence shown here is derived from an EMBL/GenBank/DDBJ whole genome shotgun (WGS) entry which is preliminary data.</text>
</comment>
<accession>A0A4Q9KL22</accession>
<reference evidence="2 3" key="1">
    <citation type="submission" date="2019-01" db="EMBL/GenBank/DDBJ databases">
        <title>Lactibacter flavus gen. nov., sp. nov., a novel bacterium of the family Propionibacteriaceae isolated from raw milk and dairy products.</title>
        <authorList>
            <person name="Huptas C."/>
            <person name="Wenning M."/>
            <person name="Breitenwieser F."/>
            <person name="Doll E."/>
            <person name="Von Neubeck M."/>
            <person name="Busse H.-J."/>
            <person name="Scherer S."/>
        </authorList>
    </citation>
    <scope>NUCLEOTIDE SEQUENCE [LARGE SCALE GENOMIC DNA]</scope>
    <source>
        <strain evidence="2 3">DSM 22130</strain>
    </source>
</reference>
<dbReference type="RefSeq" id="WP_131171902.1">
    <property type="nucleotide sequence ID" value="NZ_FXTL01000006.1"/>
</dbReference>
<dbReference type="Gene3D" id="3.30.70.100">
    <property type="match status" value="1"/>
</dbReference>
<dbReference type="AlphaFoldDB" id="A0A4Q9KL22"/>
<dbReference type="OrthoDB" id="9813965at2"/>
<feature type="domain" description="HMA" evidence="1">
    <location>
        <begin position="3"/>
        <end position="68"/>
    </location>
</feature>
<dbReference type="PROSITE" id="PS50846">
    <property type="entry name" value="HMA_2"/>
    <property type="match status" value="1"/>
</dbReference>
<dbReference type="Pfam" id="PF00403">
    <property type="entry name" value="HMA"/>
    <property type="match status" value="1"/>
</dbReference>